<dbReference type="Proteomes" id="UP001614394">
    <property type="component" value="Unassembled WGS sequence"/>
</dbReference>
<gene>
    <name evidence="2" type="ORF">ACIGXA_23030</name>
</gene>
<dbReference type="SUPFAM" id="SSF53822">
    <property type="entry name" value="Periplasmic binding protein-like I"/>
    <property type="match status" value="1"/>
</dbReference>
<protein>
    <submittedName>
        <fullName evidence="2">ABC transporter substrate-binding protein</fullName>
    </submittedName>
</protein>
<comment type="caution">
    <text evidence="2">The sequence shown here is derived from an EMBL/GenBank/DDBJ whole genome shotgun (WGS) entry which is preliminary data.</text>
</comment>
<accession>A0ABW8CBB5</accession>
<name>A0ABW8CBB5_9ACTN</name>
<sequence length="514" mass="54977">MKLLPDGRLYRALVLGTATVVLGLGVYFLVAWLVTDDTGCAHGVEKRGTKSECTGVTDGSFHFADALAPVFGRIKAENDSIADKSPATVALMIPMISDNPAEQHEFTEQVQGAYLAQYRANHQANGQRPPIRLLLANPGRNYEFWEPVAQQLADAAASPTENLRAVTGINISLKETEKAIAFLTAAKGIPVVAGPMTADDIMNSAARPHAYPGLARVAPSNSDQAAALGSFGSDIKPAETMVVEDVREDDNYLTTLRQAFEKLAKGAPHAPETFRSPTDFNDEGNLANDFHQMVPDICSSDAKTIYFAGRPVQLRQFLIELGRRNCAKHYTVISGSHASTLTVDAKFQDQWGSLTAGAGITVRYAALAHPDSWSGDGPETPGGSRRAYKELADLATMFGNTSATGIGRTSLSDSRTIITYDSVTTAVSGIRNDTVGKVEMPTLDEVANSWLRLHGGNRVNGAGGWICLDQYGNPYNKAVAIVHLDPVTKSAAFDRLAWPAGRAPDANCSIRTGG</sequence>
<feature type="transmembrane region" description="Helical" evidence="1">
    <location>
        <begin position="12"/>
        <end position="34"/>
    </location>
</feature>
<evidence type="ECO:0000256" key="1">
    <source>
        <dbReference type="SAM" id="Phobius"/>
    </source>
</evidence>
<organism evidence="2 3">
    <name type="scientific">Streptomyces fildesensis</name>
    <dbReference type="NCBI Taxonomy" id="375757"/>
    <lineage>
        <taxon>Bacteria</taxon>
        <taxon>Bacillati</taxon>
        <taxon>Actinomycetota</taxon>
        <taxon>Actinomycetes</taxon>
        <taxon>Kitasatosporales</taxon>
        <taxon>Streptomycetaceae</taxon>
        <taxon>Streptomyces</taxon>
    </lineage>
</organism>
<proteinExistence type="predicted"/>
<dbReference type="Gene3D" id="3.40.50.2300">
    <property type="match status" value="1"/>
</dbReference>
<dbReference type="CDD" id="cd06268">
    <property type="entry name" value="PBP1_ABC_transporter_LIVBP-like"/>
    <property type="match status" value="1"/>
</dbReference>
<evidence type="ECO:0000313" key="3">
    <source>
        <dbReference type="Proteomes" id="UP001614394"/>
    </source>
</evidence>
<evidence type="ECO:0000313" key="2">
    <source>
        <dbReference type="EMBL" id="MFI9103398.1"/>
    </source>
</evidence>
<keyword evidence="1" id="KW-0472">Membrane</keyword>
<dbReference type="RefSeq" id="WP_399652398.1">
    <property type="nucleotide sequence ID" value="NZ_JBITYG010000007.1"/>
</dbReference>
<keyword evidence="1" id="KW-0812">Transmembrane</keyword>
<keyword evidence="3" id="KW-1185">Reference proteome</keyword>
<reference evidence="2 3" key="1">
    <citation type="submission" date="2024-10" db="EMBL/GenBank/DDBJ databases">
        <title>The Natural Products Discovery Center: Release of the First 8490 Sequenced Strains for Exploring Actinobacteria Biosynthetic Diversity.</title>
        <authorList>
            <person name="Kalkreuter E."/>
            <person name="Kautsar S.A."/>
            <person name="Yang D."/>
            <person name="Bader C.D."/>
            <person name="Teijaro C.N."/>
            <person name="Fluegel L."/>
            <person name="Davis C.M."/>
            <person name="Simpson J.R."/>
            <person name="Lauterbach L."/>
            <person name="Steele A.D."/>
            <person name="Gui C."/>
            <person name="Meng S."/>
            <person name="Li G."/>
            <person name="Viehrig K."/>
            <person name="Ye F."/>
            <person name="Su P."/>
            <person name="Kiefer A.F."/>
            <person name="Nichols A."/>
            <person name="Cepeda A.J."/>
            <person name="Yan W."/>
            <person name="Fan B."/>
            <person name="Jiang Y."/>
            <person name="Adhikari A."/>
            <person name="Zheng C.-J."/>
            <person name="Schuster L."/>
            <person name="Cowan T.M."/>
            <person name="Smanski M.J."/>
            <person name="Chevrette M.G."/>
            <person name="De Carvalho L.P.S."/>
            <person name="Shen B."/>
        </authorList>
    </citation>
    <scope>NUCLEOTIDE SEQUENCE [LARGE SCALE GENOMIC DNA]</scope>
    <source>
        <strain evidence="2 3">NPDC053399</strain>
    </source>
</reference>
<dbReference type="EMBL" id="JBITYG010000007">
    <property type="protein sequence ID" value="MFI9103398.1"/>
    <property type="molecule type" value="Genomic_DNA"/>
</dbReference>
<keyword evidence="1" id="KW-1133">Transmembrane helix</keyword>
<dbReference type="InterPro" id="IPR028082">
    <property type="entry name" value="Peripla_BP_I"/>
</dbReference>